<dbReference type="PROSITE" id="PS52041">
    <property type="entry name" value="TOPO_IIB"/>
    <property type="match status" value="1"/>
</dbReference>
<dbReference type="GO" id="GO:0042138">
    <property type="term" value="P:meiotic DNA double-strand break formation"/>
    <property type="evidence" value="ECO:0007669"/>
    <property type="project" value="InterPro"/>
</dbReference>
<keyword evidence="7" id="KW-0460">Magnesium</keyword>
<evidence type="ECO:0000256" key="8">
    <source>
        <dbReference type="ARBA" id="ARBA00023029"/>
    </source>
</evidence>
<feature type="non-terminal residue" evidence="15">
    <location>
        <position position="1"/>
    </location>
</feature>
<evidence type="ECO:0000256" key="2">
    <source>
        <dbReference type="ARBA" id="ARBA00001946"/>
    </source>
</evidence>
<dbReference type="Pfam" id="PF21180">
    <property type="entry name" value="TOP6A-Spo11_Toprim"/>
    <property type="match status" value="1"/>
</dbReference>
<dbReference type="PRINTS" id="PR01550">
    <property type="entry name" value="TOP6AFAMILY"/>
</dbReference>
<dbReference type="InterPro" id="IPR036078">
    <property type="entry name" value="Spo11/TopoVI_A_sf"/>
</dbReference>
<evidence type="ECO:0000256" key="12">
    <source>
        <dbReference type="PROSITE-ProRule" id="PRU01385"/>
    </source>
</evidence>
<dbReference type="GO" id="GO:0003677">
    <property type="term" value="F:DNA binding"/>
    <property type="evidence" value="ECO:0007669"/>
    <property type="project" value="UniProtKB-UniRule"/>
</dbReference>
<dbReference type="GO" id="GO:0000706">
    <property type="term" value="P:meiotic DNA double-strand break processing"/>
    <property type="evidence" value="ECO:0007669"/>
    <property type="project" value="TreeGrafter"/>
</dbReference>
<feature type="domain" description="Topoisomerase 6 subunit A/Spo11 TOPRIM" evidence="14">
    <location>
        <begin position="276"/>
        <end position="447"/>
    </location>
</feature>
<keyword evidence="6" id="KW-0479">Metal-binding</keyword>
<dbReference type="Gene3D" id="3.40.1360.10">
    <property type="match status" value="1"/>
</dbReference>
<evidence type="ECO:0000256" key="5">
    <source>
        <dbReference type="ARBA" id="ARBA00012895"/>
    </source>
</evidence>
<gene>
    <name evidence="15" type="primary">SPO11</name>
</gene>
<name>T2M330_HYDVU</name>
<accession>T2M330</accession>
<dbReference type="Pfam" id="PF04406">
    <property type="entry name" value="TP6A_N"/>
    <property type="match status" value="1"/>
</dbReference>
<organism evidence="15">
    <name type="scientific">Hydra vulgaris</name>
    <name type="common">Hydra</name>
    <name type="synonym">Hydra attenuata</name>
    <dbReference type="NCBI Taxonomy" id="6087"/>
    <lineage>
        <taxon>Eukaryota</taxon>
        <taxon>Metazoa</taxon>
        <taxon>Cnidaria</taxon>
        <taxon>Hydrozoa</taxon>
        <taxon>Hydroidolina</taxon>
        <taxon>Anthoathecata</taxon>
        <taxon>Aplanulata</taxon>
        <taxon>Hydridae</taxon>
        <taxon>Hydra</taxon>
    </lineage>
</organism>
<sequence length="453" mass="52190">MKDYLSLIVDVPKRSGSDTISDRNTARKVFRYYKFSAEILDLDKNLTKRFYLIHCVLSYKHQINANELEKYTKVTTELYVSLYHGIETIHTKRQIFSLNYLSKEEILEKIENLIKDFLINIANNSLPKFSINKRGGNFNTDYLKDSGFRMIDVVEASDVSLSHLPSLRKYTIMMVCLCHCYKLILMGKHSTKRDIYYSNVNLFVCQGYVDDCLANISCMLGVPRNSLNVLSSAKGLIYGCLKYTNQNNLTVNCYDQVTQIPSEIESIQIIQITARYILVIEKEAIFQRIAEHGFQEKLGHSLIITGKGFPDVNTRMLLNKICKHVSIPVFALVDADPHGIEIMFVYKFGSKSMSYEAEHLTCPSMKWLGILPKDIIGMRIPNRVLIPLSQNDNKKLLDLMNRPYVLQNKDYKEQINFLHESGLKAEIECLDSISHTYITDIYLPLKLRNGVWI</sequence>
<dbReference type="InterPro" id="IPR002815">
    <property type="entry name" value="Spo11/TopoVI_A"/>
</dbReference>
<keyword evidence="9 12" id="KW-0238">DNA-binding</keyword>
<comment type="cofactor">
    <cofactor evidence="2">
        <name>Mg(2+)</name>
        <dbReference type="ChEBI" id="CHEBI:18420"/>
    </cofactor>
</comment>
<dbReference type="AlphaFoldDB" id="T2M330"/>
<evidence type="ECO:0000256" key="6">
    <source>
        <dbReference type="ARBA" id="ARBA00022723"/>
    </source>
</evidence>
<dbReference type="PRINTS" id="PR01551">
    <property type="entry name" value="SPO11HOMOLOG"/>
</dbReference>
<dbReference type="InterPro" id="IPR036388">
    <property type="entry name" value="WH-like_DNA-bd_sf"/>
</dbReference>
<dbReference type="SUPFAM" id="SSF56726">
    <property type="entry name" value="DNA topoisomerase IV, alpha subunit"/>
    <property type="match status" value="1"/>
</dbReference>
<evidence type="ECO:0000256" key="11">
    <source>
        <dbReference type="ARBA" id="ARBA00023242"/>
    </source>
</evidence>
<evidence type="ECO:0000256" key="3">
    <source>
        <dbReference type="ARBA" id="ARBA00004123"/>
    </source>
</evidence>
<evidence type="ECO:0000256" key="1">
    <source>
        <dbReference type="ARBA" id="ARBA00000185"/>
    </source>
</evidence>
<dbReference type="GO" id="GO:0046872">
    <property type="term" value="F:metal ion binding"/>
    <property type="evidence" value="ECO:0007669"/>
    <property type="project" value="UniProtKB-KW"/>
</dbReference>
<comment type="similarity">
    <text evidence="4 12">Belongs to the TOP6A family.</text>
</comment>
<comment type="catalytic activity">
    <reaction evidence="1 12">
        <text>ATP-dependent breakage, passage and rejoining of double-stranded DNA.</text>
        <dbReference type="EC" id="5.6.2.2"/>
    </reaction>
</comment>
<dbReference type="EC" id="5.6.2.2" evidence="5"/>
<dbReference type="EMBL" id="HAAD01000083">
    <property type="protein sequence ID" value="CDG66315.1"/>
    <property type="molecule type" value="mRNA"/>
</dbReference>
<dbReference type="PANTHER" id="PTHR10848:SF0">
    <property type="entry name" value="MEIOTIC RECOMBINATION PROTEIN SPO11"/>
    <property type="match status" value="1"/>
</dbReference>
<dbReference type="Gene3D" id="1.10.10.10">
    <property type="entry name" value="Winged helix-like DNA-binding domain superfamily/Winged helix DNA-binding domain"/>
    <property type="match status" value="1"/>
</dbReference>
<dbReference type="GO" id="GO:0003918">
    <property type="term" value="F:DNA topoisomerase type II (double strand cut, ATP-hydrolyzing) activity"/>
    <property type="evidence" value="ECO:0007669"/>
    <property type="project" value="UniProtKB-UniRule"/>
</dbReference>
<evidence type="ECO:0000313" key="15">
    <source>
        <dbReference type="EMBL" id="CDG66315.1"/>
    </source>
</evidence>
<evidence type="ECO:0000256" key="4">
    <source>
        <dbReference type="ARBA" id="ARBA00006559"/>
    </source>
</evidence>
<keyword evidence="10 12" id="KW-0413">Isomerase</keyword>
<dbReference type="OrthoDB" id="5377392at2759"/>
<dbReference type="InterPro" id="IPR013049">
    <property type="entry name" value="Spo11/TopoVI_A_N"/>
</dbReference>
<protein>
    <recommendedName>
        <fullName evidence="5">DNA topoisomerase (ATP-hydrolyzing)</fullName>
        <ecNumber evidence="5">5.6.2.2</ecNumber>
    </recommendedName>
</protein>
<evidence type="ECO:0000256" key="10">
    <source>
        <dbReference type="ARBA" id="ARBA00023235"/>
    </source>
</evidence>
<dbReference type="PANTHER" id="PTHR10848">
    <property type="entry name" value="MEIOTIC RECOMBINATION PROTEIN SPO11"/>
    <property type="match status" value="1"/>
</dbReference>
<keyword evidence="8 12" id="KW-0799">Topoisomerase</keyword>
<dbReference type="InterPro" id="IPR013048">
    <property type="entry name" value="Meiotic_Spo11"/>
</dbReference>
<dbReference type="GO" id="GO:0005524">
    <property type="term" value="F:ATP binding"/>
    <property type="evidence" value="ECO:0007669"/>
    <property type="project" value="InterPro"/>
</dbReference>
<comment type="subcellular location">
    <subcellularLocation>
        <location evidence="3">Nucleus</location>
    </subcellularLocation>
</comment>
<keyword evidence="11" id="KW-0539">Nucleus</keyword>
<feature type="active site" description="O-(5'-phospho-DNA)-tyrosine intermediate" evidence="12">
    <location>
        <position position="197"/>
    </location>
</feature>
<feature type="domain" description="Spo11/DNA topoisomerase VI subunit A N-terminal" evidence="13">
    <location>
        <begin position="168"/>
        <end position="229"/>
    </location>
</feature>
<dbReference type="GO" id="GO:0007131">
    <property type="term" value="P:reciprocal meiotic recombination"/>
    <property type="evidence" value="ECO:0007669"/>
    <property type="project" value="TreeGrafter"/>
</dbReference>
<evidence type="ECO:0000256" key="7">
    <source>
        <dbReference type="ARBA" id="ARBA00022842"/>
    </source>
</evidence>
<dbReference type="GO" id="GO:0000228">
    <property type="term" value="C:nuclear chromosome"/>
    <property type="evidence" value="ECO:0007669"/>
    <property type="project" value="TreeGrafter"/>
</dbReference>
<evidence type="ECO:0000256" key="9">
    <source>
        <dbReference type="ARBA" id="ARBA00023125"/>
    </source>
</evidence>
<dbReference type="CDD" id="cd00223">
    <property type="entry name" value="TOPRIM_TopoIIB_SPO"/>
    <property type="match status" value="1"/>
</dbReference>
<evidence type="ECO:0000259" key="14">
    <source>
        <dbReference type="Pfam" id="PF21180"/>
    </source>
</evidence>
<proteinExistence type="evidence at transcript level"/>
<evidence type="ECO:0000259" key="13">
    <source>
        <dbReference type="Pfam" id="PF04406"/>
    </source>
</evidence>
<dbReference type="InterPro" id="IPR034136">
    <property type="entry name" value="TOPRIM_Topo6A/Spo11"/>
</dbReference>
<reference evidence="15" key="1">
    <citation type="journal article" date="2013" name="Genome Biol. Evol.">
        <title>Punctuated emergences of genetic and phenotypic innovations in eumetazoan, bilaterian, euteleostome, and hominidae ancestors.</title>
        <authorList>
            <person name="Wenger Y."/>
            <person name="Galliot B."/>
        </authorList>
    </citation>
    <scope>NUCLEOTIDE SEQUENCE</scope>
    <source>
        <tissue evidence="15">Whole animals</tissue>
    </source>
</reference>